<feature type="non-terminal residue" evidence="1">
    <location>
        <position position="105"/>
    </location>
</feature>
<dbReference type="EMBL" id="AMCI01008144">
    <property type="protein sequence ID" value="EJW91499.1"/>
    <property type="molecule type" value="Genomic_DNA"/>
</dbReference>
<dbReference type="AlphaFoldDB" id="J9FVV2"/>
<sequence>MKVLILSCKTGGGHDAAGFAMKEALETRGHEGIMFDYLTLAGQKVSDTVGDVYVNTVKKMPHVFGAVYQIGMVASRIMRKSPVYYVNAKMGKYLEPYLQEEQFDA</sequence>
<comment type="caution">
    <text evidence="1">The sequence shown here is derived from an EMBL/GenBank/DDBJ whole genome shotgun (WGS) entry which is preliminary data.</text>
</comment>
<evidence type="ECO:0000313" key="1">
    <source>
        <dbReference type="EMBL" id="EJW91499.1"/>
    </source>
</evidence>
<accession>J9FVV2</accession>
<organism evidence="1">
    <name type="scientific">gut metagenome</name>
    <dbReference type="NCBI Taxonomy" id="749906"/>
    <lineage>
        <taxon>unclassified sequences</taxon>
        <taxon>metagenomes</taxon>
        <taxon>organismal metagenomes</taxon>
    </lineage>
</organism>
<gene>
    <name evidence="1" type="ORF">EVA_20394</name>
</gene>
<reference evidence="1" key="1">
    <citation type="journal article" date="2012" name="PLoS ONE">
        <title>Gene sets for utilization of primary and secondary nutrition supplies in the distal gut of endangered iberian lynx.</title>
        <authorList>
            <person name="Alcaide M."/>
            <person name="Messina E."/>
            <person name="Richter M."/>
            <person name="Bargiela R."/>
            <person name="Peplies J."/>
            <person name="Huws S.A."/>
            <person name="Newbold C.J."/>
            <person name="Golyshin P.N."/>
            <person name="Simon M.A."/>
            <person name="Lopez G."/>
            <person name="Yakimov M.M."/>
            <person name="Ferrer M."/>
        </authorList>
    </citation>
    <scope>NUCLEOTIDE SEQUENCE</scope>
</reference>
<protein>
    <submittedName>
        <fullName evidence="1">Monogalactosyldiacylglycerol synthase</fullName>
    </submittedName>
</protein>
<proteinExistence type="predicted"/>
<name>J9FVV2_9ZZZZ</name>